<name>A0AAD7FSW2_9AGAR</name>
<reference evidence="6" key="1">
    <citation type="submission" date="2023-03" db="EMBL/GenBank/DDBJ databases">
        <title>Massive genome expansion in bonnet fungi (Mycena s.s.) driven by repeated elements and novel gene families across ecological guilds.</title>
        <authorList>
            <consortium name="Lawrence Berkeley National Laboratory"/>
            <person name="Harder C.B."/>
            <person name="Miyauchi S."/>
            <person name="Viragh M."/>
            <person name="Kuo A."/>
            <person name="Thoen E."/>
            <person name="Andreopoulos B."/>
            <person name="Lu D."/>
            <person name="Skrede I."/>
            <person name="Drula E."/>
            <person name="Henrissat B."/>
            <person name="Morin E."/>
            <person name="Kohler A."/>
            <person name="Barry K."/>
            <person name="LaButti K."/>
            <person name="Morin E."/>
            <person name="Salamov A."/>
            <person name="Lipzen A."/>
            <person name="Mereny Z."/>
            <person name="Hegedus B."/>
            <person name="Baldrian P."/>
            <person name="Stursova M."/>
            <person name="Weitz H."/>
            <person name="Taylor A."/>
            <person name="Grigoriev I.V."/>
            <person name="Nagy L.G."/>
            <person name="Martin F."/>
            <person name="Kauserud H."/>
        </authorList>
    </citation>
    <scope>NUCLEOTIDE SEQUENCE</scope>
    <source>
        <strain evidence="6">9284</strain>
    </source>
</reference>
<organism evidence="6 7">
    <name type="scientific">Roridomyces roridus</name>
    <dbReference type="NCBI Taxonomy" id="1738132"/>
    <lineage>
        <taxon>Eukaryota</taxon>
        <taxon>Fungi</taxon>
        <taxon>Dikarya</taxon>
        <taxon>Basidiomycota</taxon>
        <taxon>Agaricomycotina</taxon>
        <taxon>Agaricomycetes</taxon>
        <taxon>Agaricomycetidae</taxon>
        <taxon>Agaricales</taxon>
        <taxon>Marasmiineae</taxon>
        <taxon>Mycenaceae</taxon>
        <taxon>Roridomyces</taxon>
    </lineage>
</organism>
<evidence type="ECO:0000259" key="5">
    <source>
        <dbReference type="PROSITE" id="PS50011"/>
    </source>
</evidence>
<comment type="caution">
    <text evidence="6">The sequence shown here is derived from an EMBL/GenBank/DDBJ whole genome shotgun (WGS) entry which is preliminary data.</text>
</comment>
<comment type="similarity">
    <text evidence="4">Belongs to the protein kinase superfamily.</text>
</comment>
<dbReference type="InterPro" id="IPR008271">
    <property type="entry name" value="Ser/Thr_kinase_AS"/>
</dbReference>
<dbReference type="InterPro" id="IPR011009">
    <property type="entry name" value="Kinase-like_dom_sf"/>
</dbReference>
<evidence type="ECO:0000256" key="2">
    <source>
        <dbReference type="ARBA" id="ARBA00022840"/>
    </source>
</evidence>
<dbReference type="Pfam" id="PF00069">
    <property type="entry name" value="Pkinase"/>
    <property type="match status" value="1"/>
</dbReference>
<dbReference type="PROSITE" id="PS00107">
    <property type="entry name" value="PROTEIN_KINASE_ATP"/>
    <property type="match status" value="1"/>
</dbReference>
<keyword evidence="2 3" id="KW-0067">ATP-binding</keyword>
<gene>
    <name evidence="6" type="ORF">FB45DRAFT_685416</name>
</gene>
<dbReference type="Gene3D" id="1.10.510.10">
    <property type="entry name" value="Transferase(Phosphotransferase) domain 1"/>
    <property type="match status" value="1"/>
</dbReference>
<keyword evidence="1 3" id="KW-0547">Nucleotide-binding</keyword>
<proteinExistence type="inferred from homology"/>
<feature type="non-terminal residue" evidence="6">
    <location>
        <position position="1"/>
    </location>
</feature>
<evidence type="ECO:0000313" key="7">
    <source>
        <dbReference type="Proteomes" id="UP001221142"/>
    </source>
</evidence>
<dbReference type="GO" id="GO:0005524">
    <property type="term" value="F:ATP binding"/>
    <property type="evidence" value="ECO:0007669"/>
    <property type="project" value="UniProtKB-UniRule"/>
</dbReference>
<accession>A0AAD7FSW2</accession>
<dbReference type="GO" id="GO:0004674">
    <property type="term" value="F:protein serine/threonine kinase activity"/>
    <property type="evidence" value="ECO:0007669"/>
    <property type="project" value="UniProtKB-KW"/>
</dbReference>
<dbReference type="SMART" id="SM00220">
    <property type="entry name" value="S_TKc"/>
    <property type="match status" value="1"/>
</dbReference>
<dbReference type="AlphaFoldDB" id="A0AAD7FSW2"/>
<keyword evidence="4" id="KW-0723">Serine/threonine-protein kinase</keyword>
<dbReference type="PROSITE" id="PS50011">
    <property type="entry name" value="PROTEIN_KINASE_DOM"/>
    <property type="match status" value="1"/>
</dbReference>
<dbReference type="PANTHER" id="PTHR44167:SF24">
    <property type="entry name" value="SERINE_THREONINE-PROTEIN KINASE CHK2"/>
    <property type="match status" value="1"/>
</dbReference>
<keyword evidence="6" id="KW-0808">Transferase</keyword>
<dbReference type="InterPro" id="IPR017441">
    <property type="entry name" value="Protein_kinase_ATP_BS"/>
</dbReference>
<feature type="binding site" evidence="3">
    <location>
        <position position="48"/>
    </location>
    <ligand>
        <name>ATP</name>
        <dbReference type="ChEBI" id="CHEBI:30616"/>
    </ligand>
</feature>
<feature type="non-terminal residue" evidence="6">
    <location>
        <position position="272"/>
    </location>
</feature>
<evidence type="ECO:0000256" key="4">
    <source>
        <dbReference type="RuleBase" id="RU000304"/>
    </source>
</evidence>
<dbReference type="Proteomes" id="UP001221142">
    <property type="component" value="Unassembled WGS sequence"/>
</dbReference>
<evidence type="ECO:0000313" key="6">
    <source>
        <dbReference type="EMBL" id="KAJ7637157.1"/>
    </source>
</evidence>
<dbReference type="PROSITE" id="PS00108">
    <property type="entry name" value="PROTEIN_KINASE_ST"/>
    <property type="match status" value="1"/>
</dbReference>
<sequence>NLPDLTGRVVDDGRLRLLSILGSGSYGIVYKALDTDSSSDSPVYYAVKCLGGGTHNDYNEMQLHKACSDHDNVLTLHRHFYYLGWLFIVLDLAAGDLWAAVDTGVSQNNDALVKKVFIQILDGIRYCHQRGIHHRDLKPENILCDPNGDNIRIADFGLAVDDDLPCSSAAGTRAYMTPESISLGSYAPSKSDIWACCIILLNIMADDSPWEKARDDDEGWDAFLTDEFYLRRRFPISDTLNDLLERCFRPVPTTRPSLLQLRLEIGKMQEFF</sequence>
<dbReference type="InterPro" id="IPR000719">
    <property type="entry name" value="Prot_kinase_dom"/>
</dbReference>
<protein>
    <submittedName>
        <fullName evidence="6">Kinase-like domain-containing protein</fullName>
    </submittedName>
</protein>
<keyword evidence="7" id="KW-1185">Reference proteome</keyword>
<dbReference type="EMBL" id="JARKIF010000006">
    <property type="protein sequence ID" value="KAJ7637157.1"/>
    <property type="molecule type" value="Genomic_DNA"/>
</dbReference>
<dbReference type="PANTHER" id="PTHR44167">
    <property type="entry name" value="OVARIAN-SPECIFIC SERINE/THREONINE-PROTEIN KINASE LOK-RELATED"/>
    <property type="match status" value="1"/>
</dbReference>
<feature type="domain" description="Protein kinase" evidence="5">
    <location>
        <begin position="15"/>
        <end position="272"/>
    </location>
</feature>
<evidence type="ECO:0000256" key="1">
    <source>
        <dbReference type="ARBA" id="ARBA00022741"/>
    </source>
</evidence>
<dbReference type="SUPFAM" id="SSF56112">
    <property type="entry name" value="Protein kinase-like (PK-like)"/>
    <property type="match status" value="1"/>
</dbReference>
<keyword evidence="6" id="KW-0418">Kinase</keyword>
<evidence type="ECO:0000256" key="3">
    <source>
        <dbReference type="PROSITE-ProRule" id="PRU10141"/>
    </source>
</evidence>